<dbReference type="Proteomes" id="UP001065174">
    <property type="component" value="Chromosome"/>
</dbReference>
<keyword evidence="1" id="KW-0732">Signal</keyword>
<dbReference type="EMBL" id="CP106679">
    <property type="protein sequence ID" value="UXP30986.1"/>
    <property type="molecule type" value="Genomic_DNA"/>
</dbReference>
<evidence type="ECO:0008006" key="4">
    <source>
        <dbReference type="Google" id="ProtNLM"/>
    </source>
</evidence>
<dbReference type="RefSeq" id="WP_262308432.1">
    <property type="nucleotide sequence ID" value="NZ_CP106679.1"/>
</dbReference>
<reference evidence="2" key="1">
    <citation type="submission" date="2022-09" db="EMBL/GenBank/DDBJ databases">
        <title>Comparative genomics and taxonomic characterization of three novel marine species of genus Reichenbachiella exhibiting antioxidant and polysaccharide degradation activities.</title>
        <authorList>
            <person name="Muhammad N."/>
            <person name="Lee Y.-J."/>
            <person name="Ko J."/>
            <person name="Kim S.-G."/>
        </authorList>
    </citation>
    <scope>NUCLEOTIDE SEQUENCE</scope>
    <source>
        <strain evidence="2">BKB1-1</strain>
    </source>
</reference>
<evidence type="ECO:0000313" key="2">
    <source>
        <dbReference type="EMBL" id="UXP30986.1"/>
    </source>
</evidence>
<keyword evidence="3" id="KW-1185">Reference proteome</keyword>
<evidence type="ECO:0000313" key="3">
    <source>
        <dbReference type="Proteomes" id="UP001065174"/>
    </source>
</evidence>
<protein>
    <recommendedName>
        <fullName evidence="4">PKD domain-containing protein</fullName>
    </recommendedName>
</protein>
<sequence>MKNILKYIMVLTLLTWVVSACEEEYQAPNDGAKHSVIYASELSAGNQVQVFGDISFGDASAGVKHREWIVPEGIGYIISDDSASSSDLANIKVIFNQAGTFEVKLHQEFDGDFYVGNNVHNATYDTTMMVTVLDSVKMGFTANYLNDDGSLGAALVIADGAKNQLTASKSVRFTYHSEGVPQELVWTYEGGDPETIDYDGVEIADGTADETDVKFKKIGVFDVSLIGSRERPFGADTISFTDIIEVIPSTEPVVLDQLINDGNNIILNYSREIDPNSVNSNDFAVRIENGTVINPSISSVSVDTKSGNLVIVKLSNESLYDDDTVYVSYTPGAMQTTDLVKADAISEMVMEHKKGTNAMAVNGYDVGMEKSTSANWPYLFWGPPYDGFTTSFPTVQPHSGSKSMLMSWTAGGGCIVDHKDNLGTQYTFALEANKAYEFGFWIYIENLGDNTTGDGLVPDLRFYPDDWSAELAFFFDAAFPTGQWVYQSTRWTPSNSRDFFFMMRGYNASSSVLMNFYLDDLGIYELNLRP</sequence>
<organism evidence="2 3">
    <name type="scientific">Reichenbachiella agarivorans</name>
    <dbReference type="NCBI Taxonomy" id="2979464"/>
    <lineage>
        <taxon>Bacteria</taxon>
        <taxon>Pseudomonadati</taxon>
        <taxon>Bacteroidota</taxon>
        <taxon>Cytophagia</taxon>
        <taxon>Cytophagales</taxon>
        <taxon>Reichenbachiellaceae</taxon>
        <taxon>Reichenbachiella</taxon>
    </lineage>
</organism>
<accession>A0ABY6CKD7</accession>
<feature type="signal peptide" evidence="1">
    <location>
        <begin position="1"/>
        <end position="20"/>
    </location>
</feature>
<gene>
    <name evidence="2" type="ORF">N6H18_11555</name>
</gene>
<evidence type="ECO:0000256" key="1">
    <source>
        <dbReference type="SAM" id="SignalP"/>
    </source>
</evidence>
<proteinExistence type="predicted"/>
<dbReference type="PROSITE" id="PS51257">
    <property type="entry name" value="PROKAR_LIPOPROTEIN"/>
    <property type="match status" value="1"/>
</dbReference>
<dbReference type="Gene3D" id="2.60.120.260">
    <property type="entry name" value="Galactose-binding domain-like"/>
    <property type="match status" value="1"/>
</dbReference>
<name>A0ABY6CKD7_9BACT</name>
<feature type="chain" id="PRO_5045622332" description="PKD domain-containing protein" evidence="1">
    <location>
        <begin position="21"/>
        <end position="530"/>
    </location>
</feature>